<feature type="region of interest" description="Disordered" evidence="1">
    <location>
        <begin position="69"/>
        <end position="102"/>
    </location>
</feature>
<dbReference type="InterPro" id="IPR029636">
    <property type="entry name" value="Csf1"/>
</dbReference>
<dbReference type="GO" id="GO:0006113">
    <property type="term" value="P:fermentation"/>
    <property type="evidence" value="ECO:0007669"/>
    <property type="project" value="InterPro"/>
</dbReference>
<keyword evidence="3" id="KW-1185">Reference proteome</keyword>
<dbReference type="GO" id="GO:0016020">
    <property type="term" value="C:membrane"/>
    <property type="evidence" value="ECO:0007669"/>
    <property type="project" value="InterPro"/>
</dbReference>
<protein>
    <submittedName>
        <fullName evidence="2">Uncharacterized protein</fullName>
    </submittedName>
</protein>
<feature type="compositionally biased region" description="Basic and acidic residues" evidence="1">
    <location>
        <begin position="79"/>
        <end position="88"/>
    </location>
</feature>
<organism evidence="2 3">
    <name type="scientific">Trypanosoma conorhini</name>
    <dbReference type="NCBI Taxonomy" id="83891"/>
    <lineage>
        <taxon>Eukaryota</taxon>
        <taxon>Discoba</taxon>
        <taxon>Euglenozoa</taxon>
        <taxon>Kinetoplastea</taxon>
        <taxon>Metakinetoplastina</taxon>
        <taxon>Trypanosomatida</taxon>
        <taxon>Trypanosomatidae</taxon>
        <taxon>Trypanosoma</taxon>
    </lineage>
</organism>
<gene>
    <name evidence="2" type="ORF">Tco025E_07206</name>
</gene>
<reference evidence="2 3" key="1">
    <citation type="journal article" date="2018" name="BMC Genomics">
        <title>Genomic comparison of Trypanosoma conorhini and Trypanosoma rangeli to Trypanosoma cruzi strains of high and low virulence.</title>
        <authorList>
            <person name="Bradwell K.R."/>
            <person name="Koparde V.N."/>
            <person name="Matveyev A.V."/>
            <person name="Serrano M.G."/>
            <person name="Alves J.M."/>
            <person name="Parikh H."/>
            <person name="Huang B."/>
            <person name="Lee V."/>
            <person name="Espinosa-Alvarez O."/>
            <person name="Ortiz P.A."/>
            <person name="Costa-Martins A.G."/>
            <person name="Teixeira M.M."/>
            <person name="Buck G.A."/>
        </authorList>
    </citation>
    <scope>NUCLEOTIDE SEQUENCE [LARGE SCALE GENOMIC DNA]</scope>
    <source>
        <strain evidence="2 3">025E</strain>
    </source>
</reference>
<dbReference type="EMBL" id="MKKU01000541">
    <property type="protein sequence ID" value="RNF08300.1"/>
    <property type="molecule type" value="Genomic_DNA"/>
</dbReference>
<accession>A0A422NS50</accession>
<dbReference type="GeneID" id="40320817"/>
<dbReference type="OrthoDB" id="252573at2759"/>
<evidence type="ECO:0000313" key="2">
    <source>
        <dbReference type="EMBL" id="RNF08300.1"/>
    </source>
</evidence>
<dbReference type="Proteomes" id="UP000284403">
    <property type="component" value="Unassembled WGS sequence"/>
</dbReference>
<dbReference type="PANTHER" id="PTHR32085">
    <property type="entry name" value="PROTEIN CSF1"/>
    <property type="match status" value="1"/>
</dbReference>
<dbReference type="PANTHER" id="PTHR32085:SF3">
    <property type="entry name" value="PROTEIN CSF1"/>
    <property type="match status" value="1"/>
</dbReference>
<evidence type="ECO:0000256" key="1">
    <source>
        <dbReference type="SAM" id="MobiDB-lite"/>
    </source>
</evidence>
<name>A0A422NS50_9TRYP</name>
<dbReference type="RefSeq" id="XP_029225822.1">
    <property type="nucleotide sequence ID" value="XM_029374073.1"/>
</dbReference>
<proteinExistence type="predicted"/>
<evidence type="ECO:0000313" key="3">
    <source>
        <dbReference type="Proteomes" id="UP000284403"/>
    </source>
</evidence>
<feature type="region of interest" description="Disordered" evidence="1">
    <location>
        <begin position="871"/>
        <end position="892"/>
    </location>
</feature>
<comment type="caution">
    <text evidence="2">The sequence shown here is derived from an EMBL/GenBank/DDBJ whole genome shotgun (WGS) entry which is preliminary data.</text>
</comment>
<dbReference type="AlphaFoldDB" id="A0A422NS50"/>
<sequence length="974" mass="105849">MTASSHRATNYFVQAPSSFYEQVNTSLATTTSAPELSGGVAAMQSPPSSLHENNKTSQQYLTCLSAASGKEFDEESEDMERTESENSESRAAVNGRDGACSPSLLARGPEVADSLEMRPVEPFTSFLRPFFIHSQADEVTSLKYATAAAAARPAKGGLRDFTRFQAPLPSTVFCASMNPHRAPAFCMAQEMLNSTLGGADDEESEVWALRQTDNRKRSREGSTSKHLHLEAVAPLTVLVTRPFIERLLFDAEARFFTQVHFYQASPVVPATRHSFSRETSGGWEANDLDDKVDQAEAQLQQQQQRAIHRRELSRNRVHQKRWLSEVKVTSVILPCIEVKALTELPVPQENMAPGAKGAGVYTTMLGARSFKFVMQQTLPPAHAAMPAEKRALSASVTLSSLAVITQIEYEPAARRGNLQVRVPGIAYDEEKDTLGVVYLTSVCARGKRDNTHGIGSGTCHISLDTVALHLTRDFFFFVHSVKAMLLQLRDLQRLTRRGSGPLPIPAASDPLVPPHRRIESVREVVFPRQSQSMHASLTSLEDYGIEASISVQGVGAINTFRVELIDVYREGGYLCVNTKASSVIEVGRPSAKFLAKVPMGRKGEGTAPAIGELSSMRLLASTTLGTSLPHQTMGTQRLTSRQRRDAEVQLIGEISALLITCYPSVLRILGAAKEAAAAVAVPMTAECDSASPSPLFIPLNGASGPPDAHTPGGGLGVVFKGSFILRRLDASFLHSELNFMQFKVANLTGCGESRTERISSRECVETHVFTGAISERIRERLHALAQRARLRAQKGCCAASPSVTPQLHLKKTASFFAESIFMQYAADAILPGSLADTLRSSTGSVGEHEESRVFSATATHLAVGIHYADQNRISTSDGDPNDASEKKPAGDLEGVQMNLQVDIGKVHLSLPYRPVATETVQAQMHQWLQGWIEAKKILKAMRPSNPVKMDGSYLSLLPALPEEDPCVLLRPSAA</sequence>